<sequence length="118" mass="13674">TESSGDETQDPTESESPPQRKKVDQNDDETQDPTESESPPQRKKVDQNDDETQDSAESGRKKEERKKERNKVDDLCRDTRRILRNLTVANRKFKEIIKDPYHKDDSDDEVGSADRPSR</sequence>
<feature type="compositionally biased region" description="Basic and acidic residues" evidence="1">
    <location>
        <begin position="92"/>
        <end position="105"/>
    </location>
</feature>
<evidence type="ECO:0000313" key="2">
    <source>
        <dbReference type="EMBL" id="CAB4034074.1"/>
    </source>
</evidence>
<protein>
    <submittedName>
        <fullName evidence="2">Uncharacterized protein</fullName>
    </submittedName>
</protein>
<feature type="compositionally biased region" description="Basic and acidic residues" evidence="1">
    <location>
        <begin position="57"/>
        <end position="77"/>
    </location>
</feature>
<dbReference type="AlphaFoldDB" id="A0A7D9JQ66"/>
<feature type="non-terminal residue" evidence="2">
    <location>
        <position position="118"/>
    </location>
</feature>
<dbReference type="Proteomes" id="UP001152795">
    <property type="component" value="Unassembled WGS sequence"/>
</dbReference>
<organism evidence="2 3">
    <name type="scientific">Paramuricea clavata</name>
    <name type="common">Red gorgonian</name>
    <name type="synonym">Violescent sea-whip</name>
    <dbReference type="NCBI Taxonomy" id="317549"/>
    <lineage>
        <taxon>Eukaryota</taxon>
        <taxon>Metazoa</taxon>
        <taxon>Cnidaria</taxon>
        <taxon>Anthozoa</taxon>
        <taxon>Octocorallia</taxon>
        <taxon>Malacalcyonacea</taxon>
        <taxon>Plexauridae</taxon>
        <taxon>Paramuricea</taxon>
    </lineage>
</organism>
<reference evidence="2" key="1">
    <citation type="submission" date="2020-04" db="EMBL/GenBank/DDBJ databases">
        <authorList>
            <person name="Alioto T."/>
            <person name="Alioto T."/>
            <person name="Gomez Garrido J."/>
        </authorList>
    </citation>
    <scope>NUCLEOTIDE SEQUENCE</scope>
    <source>
        <strain evidence="2">A484AB</strain>
    </source>
</reference>
<keyword evidence="3" id="KW-1185">Reference proteome</keyword>
<evidence type="ECO:0000256" key="1">
    <source>
        <dbReference type="SAM" id="MobiDB-lite"/>
    </source>
</evidence>
<dbReference type="EMBL" id="CACRXK020019793">
    <property type="protein sequence ID" value="CAB4034074.1"/>
    <property type="molecule type" value="Genomic_DNA"/>
</dbReference>
<accession>A0A7D9JQ66</accession>
<feature type="region of interest" description="Disordered" evidence="1">
    <location>
        <begin position="1"/>
        <end position="77"/>
    </location>
</feature>
<feature type="region of interest" description="Disordered" evidence="1">
    <location>
        <begin position="91"/>
        <end position="118"/>
    </location>
</feature>
<feature type="compositionally biased region" description="Acidic residues" evidence="1">
    <location>
        <begin position="26"/>
        <end position="35"/>
    </location>
</feature>
<name>A0A7D9JQ66_PARCT</name>
<gene>
    <name evidence="2" type="ORF">PACLA_8A037041</name>
</gene>
<proteinExistence type="predicted"/>
<comment type="caution">
    <text evidence="2">The sequence shown here is derived from an EMBL/GenBank/DDBJ whole genome shotgun (WGS) entry which is preliminary data.</text>
</comment>
<feature type="compositionally biased region" description="Acidic residues" evidence="1">
    <location>
        <begin position="1"/>
        <end position="13"/>
    </location>
</feature>
<evidence type="ECO:0000313" key="3">
    <source>
        <dbReference type="Proteomes" id="UP001152795"/>
    </source>
</evidence>